<dbReference type="EMBL" id="JXJN01001663">
    <property type="status" value="NOT_ANNOTATED_CDS"/>
    <property type="molecule type" value="Genomic_DNA"/>
</dbReference>
<accession>A0A1B0AQ39</accession>
<dbReference type="EnsemblMetazoa" id="GPPI004529-RA">
    <property type="protein sequence ID" value="GPPI004529-PA"/>
    <property type="gene ID" value="GPPI004529"/>
</dbReference>
<proteinExistence type="predicted"/>
<reference evidence="1" key="2">
    <citation type="submission" date="2020-05" db="UniProtKB">
        <authorList>
            <consortium name="EnsemblMetazoa"/>
        </authorList>
    </citation>
    <scope>IDENTIFICATION</scope>
    <source>
        <strain evidence="1">IAEA</strain>
    </source>
</reference>
<keyword evidence="2" id="KW-1185">Reference proteome</keyword>
<dbReference type="Proteomes" id="UP000092460">
    <property type="component" value="Unassembled WGS sequence"/>
</dbReference>
<organism evidence="1 2">
    <name type="scientific">Glossina palpalis gambiensis</name>
    <dbReference type="NCBI Taxonomy" id="67801"/>
    <lineage>
        <taxon>Eukaryota</taxon>
        <taxon>Metazoa</taxon>
        <taxon>Ecdysozoa</taxon>
        <taxon>Arthropoda</taxon>
        <taxon>Hexapoda</taxon>
        <taxon>Insecta</taxon>
        <taxon>Pterygota</taxon>
        <taxon>Neoptera</taxon>
        <taxon>Endopterygota</taxon>
        <taxon>Diptera</taxon>
        <taxon>Brachycera</taxon>
        <taxon>Muscomorpha</taxon>
        <taxon>Hippoboscoidea</taxon>
        <taxon>Glossinidae</taxon>
        <taxon>Glossina</taxon>
    </lineage>
</organism>
<evidence type="ECO:0000313" key="2">
    <source>
        <dbReference type="Proteomes" id="UP000092460"/>
    </source>
</evidence>
<name>A0A1B0AQ39_9MUSC</name>
<sequence length="136" mass="15576">MYVARDTTENQFAQSDTVHKNTLKTRFNGCKKLCLMDFYVLGLKITYSTGTDLEFFISSNVCTYIGCERTPSTRPCGVFTFLALEALDRKRNLINSSGHDKRRIILLTRSHQLYFAGQKAAWSPLNVELHRCTQNL</sequence>
<dbReference type="VEuPathDB" id="VectorBase:GPPI004529"/>
<protein>
    <submittedName>
        <fullName evidence="1">Uncharacterized protein</fullName>
    </submittedName>
</protein>
<evidence type="ECO:0000313" key="1">
    <source>
        <dbReference type="EnsemblMetazoa" id="GPPI004529-PA"/>
    </source>
</evidence>
<dbReference type="AlphaFoldDB" id="A0A1B0AQ39"/>
<reference evidence="2" key="1">
    <citation type="submission" date="2015-01" db="EMBL/GenBank/DDBJ databases">
        <authorList>
            <person name="Aksoy S."/>
            <person name="Warren W."/>
            <person name="Wilson R.K."/>
        </authorList>
    </citation>
    <scope>NUCLEOTIDE SEQUENCE [LARGE SCALE GENOMIC DNA]</scope>
    <source>
        <strain evidence="2">IAEA</strain>
    </source>
</reference>